<comment type="subunit">
    <text evidence="13">Interacts with the Sec translocase complex via SecD. Specifically interacts with transmembrane segments of nascent integral membrane proteins during membrane integration.</text>
</comment>
<feature type="transmembrane region" description="Helical" evidence="13">
    <location>
        <begin position="488"/>
        <end position="508"/>
    </location>
</feature>
<evidence type="ECO:0000256" key="3">
    <source>
        <dbReference type="ARBA" id="ARBA00015325"/>
    </source>
</evidence>
<protein>
    <recommendedName>
        <fullName evidence="3 13">Membrane protein insertase YidC</fullName>
    </recommendedName>
    <alternativeName>
        <fullName evidence="12 13">Foldase YidC</fullName>
    </alternativeName>
    <alternativeName>
        <fullName evidence="11 13">Membrane integrase YidC</fullName>
    </alternativeName>
    <alternativeName>
        <fullName evidence="13">Membrane protein YidC</fullName>
    </alternativeName>
</protein>
<dbReference type="PANTHER" id="PTHR12428">
    <property type="entry name" value="OXA1"/>
    <property type="match status" value="1"/>
</dbReference>
<dbReference type="PRINTS" id="PR01900">
    <property type="entry name" value="YIDCPROTEIN"/>
</dbReference>
<evidence type="ECO:0000256" key="10">
    <source>
        <dbReference type="ARBA" id="ARBA00023186"/>
    </source>
</evidence>
<dbReference type="NCBIfam" id="NF002353">
    <property type="entry name" value="PRK01318.1-4"/>
    <property type="match status" value="1"/>
</dbReference>
<organism evidence="16 17">
    <name type="scientific">Sphingomonas gellani</name>
    <dbReference type="NCBI Taxonomy" id="1166340"/>
    <lineage>
        <taxon>Bacteria</taxon>
        <taxon>Pseudomonadati</taxon>
        <taxon>Pseudomonadota</taxon>
        <taxon>Alphaproteobacteria</taxon>
        <taxon>Sphingomonadales</taxon>
        <taxon>Sphingomonadaceae</taxon>
        <taxon>Sphingomonas</taxon>
    </lineage>
</organism>
<dbReference type="InterPro" id="IPR038221">
    <property type="entry name" value="YidC_periplasmic_sf"/>
</dbReference>
<feature type="transmembrane region" description="Helical" evidence="13">
    <location>
        <begin position="354"/>
        <end position="376"/>
    </location>
</feature>
<proteinExistence type="inferred from homology"/>
<evidence type="ECO:0000259" key="14">
    <source>
        <dbReference type="Pfam" id="PF02096"/>
    </source>
</evidence>
<dbReference type="InterPro" id="IPR019998">
    <property type="entry name" value="Membr_insert_YidC"/>
</dbReference>
<dbReference type="CDD" id="cd20070">
    <property type="entry name" value="5TM_YidC_Alb3"/>
    <property type="match status" value="1"/>
</dbReference>
<dbReference type="RefSeq" id="WP_093663486.1">
    <property type="nucleotide sequence ID" value="NZ_FOCF01000001.1"/>
</dbReference>
<name>A0A1H7Y362_9SPHN</name>
<comment type="similarity">
    <text evidence="2 13">Belongs to the OXA1/ALB3/YidC family. Type 1 subfamily.</text>
</comment>
<keyword evidence="8 13" id="KW-1133">Transmembrane helix</keyword>
<dbReference type="NCBIfam" id="TIGR03592">
    <property type="entry name" value="yidC_oxa1_cterm"/>
    <property type="match status" value="1"/>
</dbReference>
<keyword evidence="6 13" id="KW-0812">Transmembrane</keyword>
<accession>A0A1H7Y362</accession>
<evidence type="ECO:0000256" key="6">
    <source>
        <dbReference type="ARBA" id="ARBA00022692"/>
    </source>
</evidence>
<dbReference type="GO" id="GO:0015031">
    <property type="term" value="P:protein transport"/>
    <property type="evidence" value="ECO:0007669"/>
    <property type="project" value="UniProtKB-KW"/>
</dbReference>
<dbReference type="NCBIfam" id="TIGR03593">
    <property type="entry name" value="yidC_nterm"/>
    <property type="match status" value="1"/>
</dbReference>
<dbReference type="PANTHER" id="PTHR12428:SF65">
    <property type="entry name" value="CYTOCHROME C OXIDASE ASSEMBLY PROTEIN COX18, MITOCHONDRIAL"/>
    <property type="match status" value="1"/>
</dbReference>
<keyword evidence="4 13" id="KW-0813">Transport</keyword>
<evidence type="ECO:0000256" key="4">
    <source>
        <dbReference type="ARBA" id="ARBA00022448"/>
    </source>
</evidence>
<reference evidence="17" key="1">
    <citation type="submission" date="2016-10" db="EMBL/GenBank/DDBJ databases">
        <authorList>
            <person name="Varghese N."/>
            <person name="Submissions S."/>
        </authorList>
    </citation>
    <scope>NUCLEOTIDE SEQUENCE [LARGE SCALE GENOMIC DNA]</scope>
    <source>
        <strain evidence="17">S6-262</strain>
    </source>
</reference>
<evidence type="ECO:0000256" key="13">
    <source>
        <dbReference type="HAMAP-Rule" id="MF_01810"/>
    </source>
</evidence>
<comment type="function">
    <text evidence="13">Required for the insertion and/or proper folding and/or complex formation of integral membrane proteins into the membrane. Involved in integration of membrane proteins that insert both dependently and independently of the Sec translocase complex, as well as at least some lipoproteins. Aids folding of multispanning membrane proteins.</text>
</comment>
<dbReference type="GO" id="GO:0005886">
    <property type="term" value="C:plasma membrane"/>
    <property type="evidence" value="ECO:0007669"/>
    <property type="project" value="UniProtKB-SubCell"/>
</dbReference>
<dbReference type="Pfam" id="PF14849">
    <property type="entry name" value="YidC_periplas"/>
    <property type="match status" value="1"/>
</dbReference>
<dbReference type="GO" id="GO:0051205">
    <property type="term" value="P:protein insertion into membrane"/>
    <property type="evidence" value="ECO:0007669"/>
    <property type="project" value="TreeGrafter"/>
</dbReference>
<evidence type="ECO:0000256" key="11">
    <source>
        <dbReference type="ARBA" id="ARBA00033245"/>
    </source>
</evidence>
<sequence>MTDDRRNFVVFAVIAALILFGYPLVQQRFFPTANPPVTKIEGGKTKVVNNHAADPTADTPGAIRDRKVVLGQTPRVRIETPRLKGSINLKGARIDDLVLAQYSETIAKNSPPIRLLSPGGAPEAYFAGFGWQDNGLKPPASDAVWTASAPVLRPGQPVHLDAANAQGQRFRIEIAVDDGYMFTVRQTVLNAGAGAVPVAANALVSRVGVSKDPSSWTIHTGPMSVHEGKADYDTKFKDIDAAAQRFTSTGGWLGFTDKYWLTALVPDPARPFDGQFHSGNGVGTDRLYQADYATQPQLVQPGQSVTQTSRFFAGAKEVKTLQRYEDQGVTRLDNAIDWGWFSFFERPIFTYLDWLFRMVGNFGVAIILLTVTIKLLTFPIAQRQFASMAAVRAIQPKMKAIQERYKDDKARQQQEIMALYKQEKVNPVAGCLPTLIQVPIFYALYKVLLLTIEMRHQEFVLWIKDLSAPDPLTPVNLFGLLAFTPPHFIAIGVVPILLGISMFFQFRLNPAPMDDAQKQVFALMPWVLMFIMAPFAVGLQVYWITNNCLTILQQRVLYARHPQLKNAPAK</sequence>
<dbReference type="EMBL" id="FOCF01000001">
    <property type="protein sequence ID" value="SEM39758.1"/>
    <property type="molecule type" value="Genomic_DNA"/>
</dbReference>
<dbReference type="PRINTS" id="PR00701">
    <property type="entry name" value="60KDINNERMP"/>
</dbReference>
<dbReference type="HAMAP" id="MF_01810">
    <property type="entry name" value="YidC_type1"/>
    <property type="match status" value="1"/>
</dbReference>
<dbReference type="InterPro" id="IPR001708">
    <property type="entry name" value="YidC/ALB3/OXA1/COX18"/>
</dbReference>
<keyword evidence="17" id="KW-1185">Reference proteome</keyword>
<dbReference type="CDD" id="cd19961">
    <property type="entry name" value="EcYidC-like_peri"/>
    <property type="match status" value="1"/>
</dbReference>
<dbReference type="InterPro" id="IPR028053">
    <property type="entry name" value="Membr_insert_YidC_N"/>
</dbReference>
<evidence type="ECO:0000259" key="15">
    <source>
        <dbReference type="Pfam" id="PF14849"/>
    </source>
</evidence>
<dbReference type="Gene3D" id="2.70.98.90">
    <property type="match status" value="1"/>
</dbReference>
<feature type="domain" description="Membrane insertase YidC N-terminal" evidence="15">
    <location>
        <begin position="75"/>
        <end position="350"/>
    </location>
</feature>
<dbReference type="AlphaFoldDB" id="A0A1H7Y362"/>
<dbReference type="STRING" id="1166340.SAMN05192583_0040"/>
<feature type="transmembrane region" description="Helical" evidence="13">
    <location>
        <begin position="7"/>
        <end position="25"/>
    </location>
</feature>
<evidence type="ECO:0000256" key="2">
    <source>
        <dbReference type="ARBA" id="ARBA00010527"/>
    </source>
</evidence>
<keyword evidence="5 13" id="KW-1003">Cell membrane</keyword>
<evidence type="ECO:0000256" key="9">
    <source>
        <dbReference type="ARBA" id="ARBA00023136"/>
    </source>
</evidence>
<evidence type="ECO:0000256" key="12">
    <source>
        <dbReference type="ARBA" id="ARBA00033342"/>
    </source>
</evidence>
<keyword evidence="10 13" id="KW-0143">Chaperone</keyword>
<evidence type="ECO:0000313" key="17">
    <source>
        <dbReference type="Proteomes" id="UP000199206"/>
    </source>
</evidence>
<comment type="subcellular location">
    <subcellularLocation>
        <location evidence="1">Cell inner membrane</location>
        <topology evidence="1">Multi-pass membrane protein</topology>
    </subcellularLocation>
    <subcellularLocation>
        <location evidence="13">Cell membrane</location>
        <topology evidence="13">Multi-pass membrane protein</topology>
    </subcellularLocation>
</comment>
<dbReference type="InterPro" id="IPR028055">
    <property type="entry name" value="YidC/Oxa/ALB_C"/>
</dbReference>
<evidence type="ECO:0000256" key="8">
    <source>
        <dbReference type="ARBA" id="ARBA00022989"/>
    </source>
</evidence>
<feature type="transmembrane region" description="Helical" evidence="13">
    <location>
        <begin position="520"/>
        <end position="543"/>
    </location>
</feature>
<dbReference type="GO" id="GO:0032977">
    <property type="term" value="F:membrane insertase activity"/>
    <property type="evidence" value="ECO:0007669"/>
    <property type="project" value="InterPro"/>
</dbReference>
<keyword evidence="7 13" id="KW-0653">Protein transport</keyword>
<dbReference type="Pfam" id="PF02096">
    <property type="entry name" value="60KD_IMP"/>
    <property type="match status" value="1"/>
</dbReference>
<gene>
    <name evidence="13" type="primary">yidC</name>
    <name evidence="16" type="ORF">SAMN05192583_0040</name>
</gene>
<keyword evidence="9 13" id="KW-0472">Membrane</keyword>
<evidence type="ECO:0000256" key="1">
    <source>
        <dbReference type="ARBA" id="ARBA00004429"/>
    </source>
</evidence>
<feature type="domain" description="Membrane insertase YidC/Oxa/ALB C-terminal" evidence="14">
    <location>
        <begin position="362"/>
        <end position="557"/>
    </location>
</feature>
<dbReference type="Proteomes" id="UP000199206">
    <property type="component" value="Unassembled WGS sequence"/>
</dbReference>
<evidence type="ECO:0000313" key="16">
    <source>
        <dbReference type="EMBL" id="SEM39758.1"/>
    </source>
</evidence>
<evidence type="ECO:0000256" key="7">
    <source>
        <dbReference type="ARBA" id="ARBA00022927"/>
    </source>
</evidence>
<evidence type="ECO:0000256" key="5">
    <source>
        <dbReference type="ARBA" id="ARBA00022475"/>
    </source>
</evidence>
<dbReference type="InterPro" id="IPR047196">
    <property type="entry name" value="YidC_ALB_C"/>
</dbReference>
<dbReference type="OrthoDB" id="9780552at2"/>